<dbReference type="PANTHER" id="PTHR43549">
    <property type="entry name" value="MULTIDRUG RESISTANCE PROTEIN YPNP-RELATED"/>
    <property type="match status" value="1"/>
</dbReference>
<gene>
    <name evidence="8" type="ORF">GU920_10005</name>
</gene>
<dbReference type="Proteomes" id="UP001517376">
    <property type="component" value="Unassembled WGS sequence"/>
</dbReference>
<dbReference type="InterPro" id="IPR048279">
    <property type="entry name" value="MdtK-like"/>
</dbReference>
<keyword evidence="6 7" id="KW-0472">Membrane</keyword>
<feature type="transmembrane region" description="Helical" evidence="7">
    <location>
        <begin position="368"/>
        <end position="392"/>
    </location>
</feature>
<evidence type="ECO:0000313" key="8">
    <source>
        <dbReference type="EMBL" id="NBE07871.1"/>
    </source>
</evidence>
<evidence type="ECO:0000256" key="7">
    <source>
        <dbReference type="SAM" id="Phobius"/>
    </source>
</evidence>
<dbReference type="InterPro" id="IPR052031">
    <property type="entry name" value="Membrane_Transporter-Flippase"/>
</dbReference>
<feature type="transmembrane region" description="Helical" evidence="7">
    <location>
        <begin position="115"/>
        <end position="133"/>
    </location>
</feature>
<comment type="caution">
    <text evidence="8">The sequence shown here is derived from an EMBL/GenBank/DDBJ whole genome shotgun (WGS) entry which is preliminary data.</text>
</comment>
<name>A0ABW9Y711_9RHOB</name>
<organism evidence="8 9">
    <name type="scientific">Paragemmobacter ruber</name>
    <dbReference type="NCBI Taxonomy" id="1985673"/>
    <lineage>
        <taxon>Bacteria</taxon>
        <taxon>Pseudomonadati</taxon>
        <taxon>Pseudomonadota</taxon>
        <taxon>Alphaproteobacteria</taxon>
        <taxon>Rhodobacterales</taxon>
        <taxon>Paracoccaceae</taxon>
        <taxon>Paragemmobacter</taxon>
    </lineage>
</organism>
<keyword evidence="2" id="KW-0813">Transport</keyword>
<feature type="transmembrane region" description="Helical" evidence="7">
    <location>
        <begin position="153"/>
        <end position="174"/>
    </location>
</feature>
<feature type="transmembrane region" description="Helical" evidence="7">
    <location>
        <begin position="404"/>
        <end position="421"/>
    </location>
</feature>
<sequence>MTSVDETGAGQVIEAGRAGVQGKFVSGNLFRHVAVMSLTSSVGLMAIFVVDLINLLYISWLQDAAKTAAIGYAGAVLFFTTAFGIGLSVGVSALVSRAVGARDIALARQRATEGLVLGAGFGAAFAAVVWAVLPQIVAVLGATGGTAEEALHYLRVLIPSQPLLMIGMIGAGVLRAHGDARRGMMVTVWGAVVLAALDPVLILWADMGLTGAALAGWGSRAAIAGMALWPIWRHYGGFGRPSGRSLWLAAVPIFAISGPAILTQLATPVGQAVVTRMVAGYGEAAVAGMAIAGRLTPVAFGIIFALSGAVGPIIGQNLGAGQMDRVRRAFWDSILFAGIVIVAMSGILFLARGAIADAFHAEGLTRDLIYLFCGPLSLLFFFNGLIFVANAACNNLGAALQSTMVNWGRHTLGTVPFAWYLGQGWGAQGVLVGQAVGGILFGLLAVWLALRVVDRVAAGRMAGRAA</sequence>
<dbReference type="EMBL" id="JAAATW010000002">
    <property type="protein sequence ID" value="NBE07871.1"/>
    <property type="molecule type" value="Genomic_DNA"/>
</dbReference>
<dbReference type="PANTHER" id="PTHR43549:SF3">
    <property type="entry name" value="MULTIDRUG RESISTANCE PROTEIN YPNP-RELATED"/>
    <property type="match status" value="1"/>
</dbReference>
<evidence type="ECO:0000313" key="9">
    <source>
        <dbReference type="Proteomes" id="UP001517376"/>
    </source>
</evidence>
<evidence type="ECO:0000256" key="1">
    <source>
        <dbReference type="ARBA" id="ARBA00004429"/>
    </source>
</evidence>
<comment type="subcellular location">
    <subcellularLocation>
        <location evidence="1">Cell inner membrane</location>
        <topology evidence="1">Multi-pass membrane protein</topology>
    </subcellularLocation>
</comment>
<feature type="transmembrane region" description="Helical" evidence="7">
    <location>
        <begin position="70"/>
        <end position="95"/>
    </location>
</feature>
<evidence type="ECO:0000256" key="6">
    <source>
        <dbReference type="ARBA" id="ARBA00023136"/>
    </source>
</evidence>
<dbReference type="InterPro" id="IPR002528">
    <property type="entry name" value="MATE_fam"/>
</dbReference>
<feature type="transmembrane region" description="Helical" evidence="7">
    <location>
        <begin position="286"/>
        <end position="314"/>
    </location>
</feature>
<accession>A0ABW9Y711</accession>
<feature type="transmembrane region" description="Helical" evidence="7">
    <location>
        <begin position="244"/>
        <end position="266"/>
    </location>
</feature>
<keyword evidence="5 7" id="KW-1133">Transmembrane helix</keyword>
<dbReference type="RefSeq" id="WP_161766882.1">
    <property type="nucleotide sequence ID" value="NZ_JAAATW010000002.1"/>
</dbReference>
<feature type="transmembrane region" description="Helical" evidence="7">
    <location>
        <begin position="186"/>
        <end position="205"/>
    </location>
</feature>
<feature type="transmembrane region" description="Helical" evidence="7">
    <location>
        <begin position="211"/>
        <end position="232"/>
    </location>
</feature>
<dbReference type="PIRSF" id="PIRSF006603">
    <property type="entry name" value="DinF"/>
    <property type="match status" value="1"/>
</dbReference>
<dbReference type="Pfam" id="PF01554">
    <property type="entry name" value="MatE"/>
    <property type="match status" value="2"/>
</dbReference>
<evidence type="ECO:0000256" key="5">
    <source>
        <dbReference type="ARBA" id="ARBA00022989"/>
    </source>
</evidence>
<feature type="transmembrane region" description="Helical" evidence="7">
    <location>
        <begin position="33"/>
        <end position="58"/>
    </location>
</feature>
<evidence type="ECO:0000256" key="2">
    <source>
        <dbReference type="ARBA" id="ARBA00022448"/>
    </source>
</evidence>
<keyword evidence="4 7" id="KW-0812">Transmembrane</keyword>
<keyword evidence="3" id="KW-1003">Cell membrane</keyword>
<evidence type="ECO:0000256" key="4">
    <source>
        <dbReference type="ARBA" id="ARBA00022692"/>
    </source>
</evidence>
<proteinExistence type="predicted"/>
<feature type="transmembrane region" description="Helical" evidence="7">
    <location>
        <begin position="334"/>
        <end position="356"/>
    </location>
</feature>
<evidence type="ECO:0000256" key="3">
    <source>
        <dbReference type="ARBA" id="ARBA00022475"/>
    </source>
</evidence>
<feature type="transmembrane region" description="Helical" evidence="7">
    <location>
        <begin position="427"/>
        <end position="450"/>
    </location>
</feature>
<reference evidence="9" key="1">
    <citation type="submission" date="2020-01" db="EMBL/GenBank/DDBJ databases">
        <title>Sphingomonas sp. strain CSW-10.</title>
        <authorList>
            <person name="Chen W.-M."/>
        </authorList>
    </citation>
    <scope>NUCLEOTIDE SEQUENCE [LARGE SCALE GENOMIC DNA]</scope>
    <source>
        <strain evidence="9">CCP-1</strain>
    </source>
</reference>
<dbReference type="NCBIfam" id="TIGR00797">
    <property type="entry name" value="matE"/>
    <property type="match status" value="1"/>
</dbReference>
<protein>
    <submittedName>
        <fullName evidence="8">MATE family efflux transporter</fullName>
    </submittedName>
</protein>
<keyword evidence="9" id="KW-1185">Reference proteome</keyword>